<name>A0A2G2VMX4_CAPBA</name>
<dbReference type="PANTHER" id="PTHR46238">
    <property type="entry name" value="REVERSE TRANSCRIPTASE DOMAIN-CONTAINING PROTEIN"/>
    <property type="match status" value="1"/>
</dbReference>
<keyword evidence="1" id="KW-0927">Auxin signaling pathway</keyword>
<feature type="domain" description="AUX/IAA" evidence="3">
    <location>
        <begin position="213"/>
        <end position="286"/>
    </location>
</feature>
<organism evidence="4 5">
    <name type="scientific">Capsicum baccatum</name>
    <name type="common">Peruvian pepper</name>
    <dbReference type="NCBI Taxonomy" id="33114"/>
    <lineage>
        <taxon>Eukaryota</taxon>
        <taxon>Viridiplantae</taxon>
        <taxon>Streptophyta</taxon>
        <taxon>Embryophyta</taxon>
        <taxon>Tracheophyta</taxon>
        <taxon>Spermatophyta</taxon>
        <taxon>Magnoliopsida</taxon>
        <taxon>eudicotyledons</taxon>
        <taxon>Gunneridae</taxon>
        <taxon>Pentapetalae</taxon>
        <taxon>asterids</taxon>
        <taxon>lamiids</taxon>
        <taxon>Solanales</taxon>
        <taxon>Solanaceae</taxon>
        <taxon>Solanoideae</taxon>
        <taxon>Capsiceae</taxon>
        <taxon>Capsicum</taxon>
    </lineage>
</organism>
<comment type="function">
    <text evidence="1">Aux/IAA proteins are short-lived transcriptional factors that function as repressors of early auxin response genes at low auxin concentrations.</text>
</comment>
<dbReference type="AlphaFoldDB" id="A0A2G2VMX4"/>
<reference evidence="4 5" key="1">
    <citation type="journal article" date="2017" name="Genome Biol.">
        <title>New reference genome sequences of hot pepper reveal the massive evolution of plant disease-resistance genes by retroduplication.</title>
        <authorList>
            <person name="Kim S."/>
            <person name="Park J."/>
            <person name="Yeom S.I."/>
            <person name="Kim Y.M."/>
            <person name="Seo E."/>
            <person name="Kim K.T."/>
            <person name="Kim M.S."/>
            <person name="Lee J.M."/>
            <person name="Cheong K."/>
            <person name="Shin H.S."/>
            <person name="Kim S.B."/>
            <person name="Han K."/>
            <person name="Lee J."/>
            <person name="Park M."/>
            <person name="Lee H.A."/>
            <person name="Lee H.Y."/>
            <person name="Lee Y."/>
            <person name="Oh S."/>
            <person name="Lee J.H."/>
            <person name="Choi E."/>
            <person name="Choi E."/>
            <person name="Lee S.E."/>
            <person name="Jeon J."/>
            <person name="Kim H."/>
            <person name="Choi G."/>
            <person name="Song H."/>
            <person name="Lee J."/>
            <person name="Lee S.C."/>
            <person name="Kwon J.K."/>
            <person name="Lee H.Y."/>
            <person name="Koo N."/>
            <person name="Hong Y."/>
            <person name="Kim R.W."/>
            <person name="Kang W.H."/>
            <person name="Huh J.H."/>
            <person name="Kang B.C."/>
            <person name="Yang T.J."/>
            <person name="Lee Y.H."/>
            <person name="Bennetzen J.L."/>
            <person name="Choi D."/>
        </authorList>
    </citation>
    <scope>NUCLEOTIDE SEQUENCE [LARGE SCALE GENOMIC DNA]</scope>
    <source>
        <strain evidence="5">cv. PBC81</strain>
    </source>
</reference>
<keyword evidence="1" id="KW-0539">Nucleus</keyword>
<comment type="similarity">
    <text evidence="1">Belongs to the Aux/IAA family.</text>
</comment>
<keyword evidence="1" id="KW-0805">Transcription regulation</keyword>
<dbReference type="OrthoDB" id="10253878at2759"/>
<proteinExistence type="inferred from homology"/>
<evidence type="ECO:0000256" key="1">
    <source>
        <dbReference type="RuleBase" id="RU004549"/>
    </source>
</evidence>
<keyword evidence="5" id="KW-1185">Reference proteome</keyword>
<dbReference type="InterPro" id="IPR033389">
    <property type="entry name" value="AUX/IAA_dom"/>
</dbReference>
<comment type="subcellular location">
    <subcellularLocation>
        <location evidence="1">Nucleus</location>
    </subcellularLocation>
</comment>
<feature type="region of interest" description="Disordered" evidence="2">
    <location>
        <begin position="243"/>
        <end position="265"/>
    </location>
</feature>
<accession>A0A2G2VMX4</accession>
<evidence type="ECO:0000313" key="4">
    <source>
        <dbReference type="EMBL" id="PHT34317.1"/>
    </source>
</evidence>
<comment type="subunit">
    <text evidence="1">Homodimers and heterodimers.</text>
</comment>
<evidence type="ECO:0000256" key="2">
    <source>
        <dbReference type="SAM" id="MobiDB-lite"/>
    </source>
</evidence>
<keyword evidence="1" id="KW-0804">Transcription</keyword>
<dbReference type="EMBL" id="MLFT02000011">
    <property type="protein sequence ID" value="PHT34317.1"/>
    <property type="molecule type" value="Genomic_DNA"/>
</dbReference>
<sequence length="405" mass="45484">MRMLRWMCGLTRGDRVRNETIREKVGVTQVECKMREVRLRWFGHVKRRGMDAPVRRCERLALDGFRRGRGRPKKYWGEVIRRDMEQLQLTEDMTLDRKEEGHINVTLLGSSTSLGSICQKGLPLKERNYMGLSDCSSVDSCNISTSSEDNNGVGLNLKATELRPELPRSQSPERVIEPCLFGSTKIDEKLFFPLHRAKDTTFSVSQKTVLTGVKAGDIKETSRVQPPKLKDANTQDTVLEKPSAVNEASNRVGSRAPPTKAQVMGWPPIRSFRTNTITSALKNNEEYRFTPYFWCNSYLGGSSATIEKANSIEVNYSSKSVFPETMISLQVGPPNTEIGVSPASPSTTLGMLSTWKRGRGRGGEKYIKGHDVLALFNANWHTPDLKLCPSSRNGPRPKSMSLLWK</sequence>
<gene>
    <name evidence="4" type="ORF">CQW23_26117</name>
</gene>
<dbReference type="Pfam" id="PF02309">
    <property type="entry name" value="AUX_IAA"/>
    <property type="match status" value="1"/>
</dbReference>
<reference evidence="5" key="2">
    <citation type="journal article" date="2017" name="J. Anim. Genet.">
        <title>Multiple reference genome sequences of hot pepper reveal the massive evolution of plant disease resistance genes by retroduplication.</title>
        <authorList>
            <person name="Kim S."/>
            <person name="Park J."/>
            <person name="Yeom S.-I."/>
            <person name="Kim Y.-M."/>
            <person name="Seo E."/>
            <person name="Kim K.-T."/>
            <person name="Kim M.-S."/>
            <person name="Lee J.M."/>
            <person name="Cheong K."/>
            <person name="Shin H.-S."/>
            <person name="Kim S.-B."/>
            <person name="Han K."/>
            <person name="Lee J."/>
            <person name="Park M."/>
            <person name="Lee H.-A."/>
            <person name="Lee H.-Y."/>
            <person name="Lee Y."/>
            <person name="Oh S."/>
            <person name="Lee J.H."/>
            <person name="Choi E."/>
            <person name="Choi E."/>
            <person name="Lee S.E."/>
            <person name="Jeon J."/>
            <person name="Kim H."/>
            <person name="Choi G."/>
            <person name="Song H."/>
            <person name="Lee J."/>
            <person name="Lee S.-C."/>
            <person name="Kwon J.-K."/>
            <person name="Lee H.-Y."/>
            <person name="Koo N."/>
            <person name="Hong Y."/>
            <person name="Kim R.W."/>
            <person name="Kang W.-H."/>
            <person name="Huh J.H."/>
            <person name="Kang B.-C."/>
            <person name="Yang T.-J."/>
            <person name="Lee Y.-H."/>
            <person name="Bennetzen J.L."/>
            <person name="Choi D."/>
        </authorList>
    </citation>
    <scope>NUCLEOTIDE SEQUENCE [LARGE SCALE GENOMIC DNA]</scope>
    <source>
        <strain evidence="5">cv. PBC81</strain>
    </source>
</reference>
<dbReference type="STRING" id="33114.A0A2G2VMX4"/>
<evidence type="ECO:0000259" key="3">
    <source>
        <dbReference type="Pfam" id="PF02309"/>
    </source>
</evidence>
<evidence type="ECO:0000313" key="5">
    <source>
        <dbReference type="Proteomes" id="UP000224567"/>
    </source>
</evidence>
<protein>
    <recommendedName>
        <fullName evidence="1">Auxin-responsive protein</fullName>
    </recommendedName>
</protein>
<dbReference type="Proteomes" id="UP000224567">
    <property type="component" value="Unassembled WGS sequence"/>
</dbReference>
<keyword evidence="1" id="KW-0678">Repressor</keyword>
<dbReference type="PANTHER" id="PTHR46238:SF8">
    <property type="entry name" value="ENDONUCLEASE_EXONUCLEASE_PHOSPHATASE DOMAIN-CONTAINING PROTEIN"/>
    <property type="match status" value="1"/>
</dbReference>
<dbReference type="GO" id="GO:0005634">
    <property type="term" value="C:nucleus"/>
    <property type="evidence" value="ECO:0007669"/>
    <property type="project" value="UniProtKB-SubCell"/>
</dbReference>
<comment type="caution">
    <text evidence="4">The sequence shown here is derived from an EMBL/GenBank/DDBJ whole genome shotgun (WGS) entry which is preliminary data.</text>
</comment>
<dbReference type="GO" id="GO:0009734">
    <property type="term" value="P:auxin-activated signaling pathway"/>
    <property type="evidence" value="ECO:0007669"/>
    <property type="project" value="UniProtKB-UniRule"/>
</dbReference>